<dbReference type="SUPFAM" id="SSF69360">
    <property type="entry name" value="Cell wall binding repeat"/>
    <property type="match status" value="1"/>
</dbReference>
<dbReference type="EMBL" id="DXBR01000001">
    <property type="protein sequence ID" value="HIZ38305.1"/>
    <property type="molecule type" value="Genomic_DNA"/>
</dbReference>
<evidence type="ECO:0000256" key="1">
    <source>
        <dbReference type="ARBA" id="ARBA00004752"/>
    </source>
</evidence>
<dbReference type="AlphaFoldDB" id="A0A9D2EJ28"/>
<evidence type="ECO:0000256" key="4">
    <source>
        <dbReference type="ARBA" id="ARBA00022984"/>
    </source>
</evidence>
<comment type="pathway">
    <text evidence="1">Cell wall biogenesis; peptidoglycan biosynthesis.</text>
</comment>
<evidence type="ECO:0000256" key="3">
    <source>
        <dbReference type="ARBA" id="ARBA00022960"/>
    </source>
</evidence>
<dbReference type="GO" id="GO:0008360">
    <property type="term" value="P:regulation of cell shape"/>
    <property type="evidence" value="ECO:0007669"/>
    <property type="project" value="UniProtKB-KW"/>
</dbReference>
<keyword evidence="4" id="KW-0573">Peptidoglycan synthesis</keyword>
<keyword evidence="3" id="KW-0133">Cell shape</keyword>
<protein>
    <submittedName>
        <fullName evidence="8">Uncharacterized protein</fullName>
    </submittedName>
</protein>
<dbReference type="GO" id="GO:0009252">
    <property type="term" value="P:peptidoglycan biosynthetic process"/>
    <property type="evidence" value="ECO:0007669"/>
    <property type="project" value="UniProtKB-KW"/>
</dbReference>
<dbReference type="Gene3D" id="2.40.440.10">
    <property type="entry name" value="L,D-transpeptidase catalytic domain-like"/>
    <property type="match status" value="1"/>
</dbReference>
<evidence type="ECO:0000256" key="2">
    <source>
        <dbReference type="ARBA" id="ARBA00022679"/>
    </source>
</evidence>
<dbReference type="InterPro" id="IPR038063">
    <property type="entry name" value="Transpep_catalytic_dom"/>
</dbReference>
<reference evidence="8" key="1">
    <citation type="journal article" date="2021" name="PeerJ">
        <title>Extensive microbial diversity within the chicken gut microbiome revealed by metagenomics and culture.</title>
        <authorList>
            <person name="Gilroy R."/>
            <person name="Ravi A."/>
            <person name="Getino M."/>
            <person name="Pursley I."/>
            <person name="Horton D.L."/>
            <person name="Alikhan N.F."/>
            <person name="Baker D."/>
            <person name="Gharbi K."/>
            <person name="Hall N."/>
            <person name="Watson M."/>
            <person name="Adriaenssens E.M."/>
            <person name="Foster-Nyarko E."/>
            <person name="Jarju S."/>
            <person name="Secka A."/>
            <person name="Antonio M."/>
            <person name="Oren A."/>
            <person name="Chaudhuri R.R."/>
            <person name="La Ragione R."/>
            <person name="Hildebrand F."/>
            <person name="Pallen M.J."/>
        </authorList>
    </citation>
    <scope>NUCLEOTIDE SEQUENCE</scope>
    <source>
        <strain evidence="8">CHK179-28034</strain>
    </source>
</reference>
<comment type="caution">
    <text evidence="8">The sequence shown here is derived from an EMBL/GenBank/DDBJ whole genome shotgun (WGS) entry which is preliminary data.</text>
</comment>
<feature type="region of interest" description="Disordered" evidence="6">
    <location>
        <begin position="301"/>
        <end position="326"/>
    </location>
</feature>
<feature type="chain" id="PRO_5039061825" evidence="7">
    <location>
        <begin position="28"/>
        <end position="326"/>
    </location>
</feature>
<dbReference type="Proteomes" id="UP000824049">
    <property type="component" value="Unassembled WGS sequence"/>
</dbReference>
<feature type="compositionally biased region" description="Basic and acidic residues" evidence="6">
    <location>
        <begin position="301"/>
        <end position="311"/>
    </location>
</feature>
<evidence type="ECO:0000256" key="5">
    <source>
        <dbReference type="ARBA" id="ARBA00023316"/>
    </source>
</evidence>
<dbReference type="GO" id="GO:0071555">
    <property type="term" value="P:cell wall organization"/>
    <property type="evidence" value="ECO:0007669"/>
    <property type="project" value="UniProtKB-KW"/>
</dbReference>
<evidence type="ECO:0000256" key="6">
    <source>
        <dbReference type="SAM" id="MobiDB-lite"/>
    </source>
</evidence>
<feature type="signal peptide" evidence="7">
    <location>
        <begin position="1"/>
        <end position="27"/>
    </location>
</feature>
<keyword evidence="7" id="KW-0732">Signal</keyword>
<sequence>MKTMNMKKTVLAGVMAGAALYAFSFTAVPGNVQKMTRVQAEETAFTGSGEYNGILYENGEPFTGVKDRKYYVDGVFQSDANGWEKVDGKRYYLKNGKARKKGFKKLKSYTGDKKKYKYYFNEDGSLSTNLFKDWGYNKCIKSKMTIEINTKTHNLTFYLYDKKSKKYIIPAKTVICSTSAKSNGTPRGHFFLMKTSAKRWVHVPNNTTRKYQWAVRIAGTPTLIHSSVYRQYGNNKSLIADYYNTLGSSNTSYCVRLQAVNAKIVYDVATKTNTKERVWVNIVKNNNKGPFGVVKLKDSTGKLKSSRKTDPTDPALFPTNPFSVDE</sequence>
<keyword evidence="5" id="KW-0961">Cell wall biogenesis/degradation</keyword>
<evidence type="ECO:0000313" key="9">
    <source>
        <dbReference type="Proteomes" id="UP000824049"/>
    </source>
</evidence>
<accession>A0A9D2EJ28</accession>
<dbReference type="GO" id="GO:0016740">
    <property type="term" value="F:transferase activity"/>
    <property type="evidence" value="ECO:0007669"/>
    <property type="project" value="UniProtKB-KW"/>
</dbReference>
<dbReference type="InterPro" id="IPR005490">
    <property type="entry name" value="LD_TPept_cat_dom"/>
</dbReference>
<dbReference type="Gene3D" id="2.10.270.10">
    <property type="entry name" value="Cholin Binding"/>
    <property type="match status" value="1"/>
</dbReference>
<gene>
    <name evidence="8" type="ORF">H9968_00025</name>
</gene>
<reference evidence="8" key="2">
    <citation type="submission" date="2021-04" db="EMBL/GenBank/DDBJ databases">
        <authorList>
            <person name="Gilroy R."/>
        </authorList>
    </citation>
    <scope>NUCLEOTIDE SEQUENCE</scope>
    <source>
        <strain evidence="8">CHK179-28034</strain>
    </source>
</reference>
<proteinExistence type="predicted"/>
<keyword evidence="2" id="KW-0808">Transferase</keyword>
<evidence type="ECO:0000256" key="7">
    <source>
        <dbReference type="SAM" id="SignalP"/>
    </source>
</evidence>
<organism evidence="8 9">
    <name type="scientific">Candidatus Anaerobutyricum stercoris</name>
    <dbReference type="NCBI Taxonomy" id="2838457"/>
    <lineage>
        <taxon>Bacteria</taxon>
        <taxon>Bacillati</taxon>
        <taxon>Bacillota</taxon>
        <taxon>Clostridia</taxon>
        <taxon>Lachnospirales</taxon>
        <taxon>Lachnospiraceae</taxon>
        <taxon>Anaerobutyricum</taxon>
    </lineage>
</organism>
<name>A0A9D2EJ28_9FIRM</name>
<dbReference type="SUPFAM" id="SSF141523">
    <property type="entry name" value="L,D-transpeptidase catalytic domain-like"/>
    <property type="match status" value="1"/>
</dbReference>
<evidence type="ECO:0000313" key="8">
    <source>
        <dbReference type="EMBL" id="HIZ38305.1"/>
    </source>
</evidence>
<dbReference type="CDD" id="cd16913">
    <property type="entry name" value="YkuD_like"/>
    <property type="match status" value="1"/>
</dbReference>